<gene>
    <name evidence="1" type="ORF">T01_7514</name>
</gene>
<proteinExistence type="predicted"/>
<sequence>MNLDFPFTYNFKIINVKIASCLHWVDDNWMRTKKRSVVLVVVSIRDNVKEFLAPRRVGVYQQSKATFPLPSSWQTKLRMILNWIP</sequence>
<dbReference type="InParanoid" id="A0A0V1BXN9"/>
<name>A0A0V1BXN9_TRISP</name>
<accession>A0A0V1BXN9</accession>
<keyword evidence="2" id="KW-1185">Reference proteome</keyword>
<comment type="caution">
    <text evidence="1">The sequence shown here is derived from an EMBL/GenBank/DDBJ whole genome shotgun (WGS) entry which is preliminary data.</text>
</comment>
<evidence type="ECO:0000313" key="2">
    <source>
        <dbReference type="Proteomes" id="UP000054776"/>
    </source>
</evidence>
<dbReference type="OrthoDB" id="10383995at2759"/>
<reference evidence="1 2" key="1">
    <citation type="submission" date="2015-01" db="EMBL/GenBank/DDBJ databases">
        <title>Evolution of Trichinella species and genotypes.</title>
        <authorList>
            <person name="Korhonen P.K."/>
            <person name="Edoardo P."/>
            <person name="Giuseppe L.R."/>
            <person name="Gasser R.B."/>
        </authorList>
    </citation>
    <scope>NUCLEOTIDE SEQUENCE [LARGE SCALE GENOMIC DNA]</scope>
    <source>
        <strain evidence="1">ISS3</strain>
    </source>
</reference>
<dbReference type="Proteomes" id="UP000054776">
    <property type="component" value="Unassembled WGS sequence"/>
</dbReference>
<dbReference type="AlphaFoldDB" id="A0A0V1BXN9"/>
<dbReference type="EMBL" id="JYDH01000007">
    <property type="protein sequence ID" value="KRY41534.1"/>
    <property type="molecule type" value="Genomic_DNA"/>
</dbReference>
<evidence type="ECO:0000313" key="1">
    <source>
        <dbReference type="EMBL" id="KRY41534.1"/>
    </source>
</evidence>
<organism evidence="1 2">
    <name type="scientific">Trichinella spiralis</name>
    <name type="common">Trichina worm</name>
    <dbReference type="NCBI Taxonomy" id="6334"/>
    <lineage>
        <taxon>Eukaryota</taxon>
        <taxon>Metazoa</taxon>
        <taxon>Ecdysozoa</taxon>
        <taxon>Nematoda</taxon>
        <taxon>Enoplea</taxon>
        <taxon>Dorylaimia</taxon>
        <taxon>Trichinellida</taxon>
        <taxon>Trichinellidae</taxon>
        <taxon>Trichinella</taxon>
    </lineage>
</organism>
<protein>
    <submittedName>
        <fullName evidence="1">Uncharacterized protein</fullName>
    </submittedName>
</protein>